<feature type="compositionally biased region" description="Pro residues" evidence="1">
    <location>
        <begin position="76"/>
        <end position="88"/>
    </location>
</feature>
<proteinExistence type="predicted"/>
<dbReference type="AlphaFoldDB" id="A0A9W8A0X8"/>
<dbReference type="InterPro" id="IPR050923">
    <property type="entry name" value="Cell_Proc_Reg/RNA_Proc"/>
</dbReference>
<feature type="domain" description="FHA" evidence="2">
    <location>
        <begin position="164"/>
        <end position="239"/>
    </location>
</feature>
<feature type="compositionally biased region" description="Basic and acidic residues" evidence="1">
    <location>
        <begin position="33"/>
        <end position="57"/>
    </location>
</feature>
<protein>
    <recommendedName>
        <fullName evidence="2">FHA domain-containing protein</fullName>
    </recommendedName>
</protein>
<comment type="caution">
    <text evidence="3">The sequence shown here is derived from an EMBL/GenBank/DDBJ whole genome shotgun (WGS) entry which is preliminary data.</text>
</comment>
<dbReference type="PROSITE" id="PS50006">
    <property type="entry name" value="FHA_DOMAIN"/>
    <property type="match status" value="1"/>
</dbReference>
<dbReference type="Gene3D" id="2.60.200.20">
    <property type="match status" value="1"/>
</dbReference>
<keyword evidence="4" id="KW-1185">Reference proteome</keyword>
<evidence type="ECO:0000259" key="2">
    <source>
        <dbReference type="PROSITE" id="PS50006"/>
    </source>
</evidence>
<dbReference type="InterPro" id="IPR008984">
    <property type="entry name" value="SMAD_FHA_dom_sf"/>
</dbReference>
<dbReference type="OrthoDB" id="444265at2759"/>
<accession>A0A9W8A0X8</accession>
<evidence type="ECO:0000256" key="1">
    <source>
        <dbReference type="SAM" id="MobiDB-lite"/>
    </source>
</evidence>
<dbReference type="EMBL" id="JANBPT010000437">
    <property type="protein sequence ID" value="KAJ1920678.1"/>
    <property type="molecule type" value="Genomic_DNA"/>
</dbReference>
<dbReference type="SUPFAM" id="SSF49879">
    <property type="entry name" value="SMAD/FHA domain"/>
    <property type="match status" value="1"/>
</dbReference>
<feature type="region of interest" description="Disordered" evidence="1">
    <location>
        <begin position="1"/>
        <end position="117"/>
    </location>
</feature>
<dbReference type="InterPro" id="IPR000253">
    <property type="entry name" value="FHA_dom"/>
</dbReference>
<dbReference type="Proteomes" id="UP001150569">
    <property type="component" value="Unassembled WGS sequence"/>
</dbReference>
<gene>
    <name evidence="3" type="ORF">IWQ60_006939</name>
</gene>
<dbReference type="Pfam" id="PF00498">
    <property type="entry name" value="FHA"/>
    <property type="match status" value="1"/>
</dbReference>
<dbReference type="PANTHER" id="PTHR23308">
    <property type="entry name" value="NUCLEAR INHIBITOR OF PROTEIN PHOSPHATASE-1"/>
    <property type="match status" value="1"/>
</dbReference>
<name>A0A9W8A0X8_9FUNG</name>
<evidence type="ECO:0000313" key="4">
    <source>
        <dbReference type="Proteomes" id="UP001150569"/>
    </source>
</evidence>
<evidence type="ECO:0000313" key="3">
    <source>
        <dbReference type="EMBL" id="KAJ1920678.1"/>
    </source>
</evidence>
<dbReference type="SMART" id="SM00240">
    <property type="entry name" value="FHA"/>
    <property type="match status" value="1"/>
</dbReference>
<reference evidence="3" key="1">
    <citation type="submission" date="2022-07" db="EMBL/GenBank/DDBJ databases">
        <title>Phylogenomic reconstructions and comparative analyses of Kickxellomycotina fungi.</title>
        <authorList>
            <person name="Reynolds N.K."/>
            <person name="Stajich J.E."/>
            <person name="Barry K."/>
            <person name="Grigoriev I.V."/>
            <person name="Crous P."/>
            <person name="Smith M.E."/>
        </authorList>
    </citation>
    <scope>NUCLEOTIDE SEQUENCE</scope>
    <source>
        <strain evidence="3">RSA 861</strain>
    </source>
</reference>
<organism evidence="3 4">
    <name type="scientific">Tieghemiomyces parasiticus</name>
    <dbReference type="NCBI Taxonomy" id="78921"/>
    <lineage>
        <taxon>Eukaryota</taxon>
        <taxon>Fungi</taxon>
        <taxon>Fungi incertae sedis</taxon>
        <taxon>Zoopagomycota</taxon>
        <taxon>Kickxellomycotina</taxon>
        <taxon>Dimargaritomycetes</taxon>
        <taxon>Dimargaritales</taxon>
        <taxon>Dimargaritaceae</taxon>
        <taxon>Tieghemiomyces</taxon>
    </lineage>
</organism>
<sequence>MPKAPAESAPRSRPSRWGSPTRSPQRADGPRSYSERHASRSPSLHDSRGGRDKDGYRQRHRRRSRSRSPSNRPSASSPPPLSSPPPPAGSTGSNPPVAAERPTKIQPNFGLSGKLAADTNTVNGTVVDYNEPPESRQPTDPWRLYVFKGDVQVDILPVGRQSAYLFGRDRKVADIPVDHPSCSKQHAVLQYRQVSTRAVPKSTVADYEGGLPTAPCTEVRPYLIDLKSSNGTFVNGEQLPSVQYYELRHQDVIKFAFSSREYVLIREN</sequence>